<dbReference type="Proteomes" id="UP000492821">
    <property type="component" value="Unassembled WGS sequence"/>
</dbReference>
<dbReference type="AlphaFoldDB" id="A0A7E4VL98"/>
<protein>
    <submittedName>
        <fullName evidence="2">RUN domain-containing protein</fullName>
    </submittedName>
</protein>
<organism evidence="1 2">
    <name type="scientific">Panagrellus redivivus</name>
    <name type="common">Microworm</name>
    <dbReference type="NCBI Taxonomy" id="6233"/>
    <lineage>
        <taxon>Eukaryota</taxon>
        <taxon>Metazoa</taxon>
        <taxon>Ecdysozoa</taxon>
        <taxon>Nematoda</taxon>
        <taxon>Chromadorea</taxon>
        <taxon>Rhabditida</taxon>
        <taxon>Tylenchina</taxon>
        <taxon>Panagrolaimomorpha</taxon>
        <taxon>Panagrolaimoidea</taxon>
        <taxon>Panagrolaimidae</taxon>
        <taxon>Panagrellus</taxon>
    </lineage>
</organism>
<evidence type="ECO:0000313" key="1">
    <source>
        <dbReference type="Proteomes" id="UP000492821"/>
    </source>
</evidence>
<proteinExistence type="predicted"/>
<reference evidence="2" key="2">
    <citation type="submission" date="2020-10" db="UniProtKB">
        <authorList>
            <consortium name="WormBaseParasite"/>
        </authorList>
    </citation>
    <scope>IDENTIFICATION</scope>
</reference>
<reference evidence="1" key="1">
    <citation type="journal article" date="2013" name="Genetics">
        <title>The draft genome and transcriptome of Panagrellus redivivus are shaped by the harsh demands of a free-living lifestyle.</title>
        <authorList>
            <person name="Srinivasan J."/>
            <person name="Dillman A.R."/>
            <person name="Macchietto M.G."/>
            <person name="Heikkinen L."/>
            <person name="Lakso M."/>
            <person name="Fracchia K.M."/>
            <person name="Antoshechkin I."/>
            <person name="Mortazavi A."/>
            <person name="Wong G."/>
            <person name="Sternberg P.W."/>
        </authorList>
    </citation>
    <scope>NUCLEOTIDE SEQUENCE [LARGE SCALE GENOMIC DNA]</scope>
    <source>
        <strain evidence="1">MT8872</strain>
    </source>
</reference>
<sequence length="82" mass="9922">MSTLKPHLFFEMLDTLVESSMKRRSRDKYYRWKFVYHGICDLALSSQHAYRLVTYLLKNILTDIYRSSSPRCVIFDRYVFTV</sequence>
<dbReference type="WBParaSite" id="Pan_g22566.t1">
    <property type="protein sequence ID" value="Pan_g22566.t1"/>
    <property type="gene ID" value="Pan_g22566"/>
</dbReference>
<name>A0A7E4VL98_PANRE</name>
<keyword evidence="1" id="KW-1185">Reference proteome</keyword>
<accession>A0A7E4VL98</accession>
<evidence type="ECO:0000313" key="2">
    <source>
        <dbReference type="WBParaSite" id="Pan_g22566.t1"/>
    </source>
</evidence>